<sequence length="438" mass="47831">MATGLETLLASLALNGISTFSKTAFSYASQYAVRQLGGQIERMLKDSGKDTDGTFSNKTASKIRKYKSQIEAKMAIVTPSIELAELMVLRGNSILLPVVEQAKEIVASIEHINVDKSKEDDICVFLEITLTDLKDLIHDLNLSFTMCQINAQQSWSRLSASSLIRASQALTQRSSLNPQGDDVSIFSSSRMVYYSLFEASVRVSNSWTWKEEFALANVQVMAKVSNANPYQVSISESFDDDRVHEGSPRCKTILLRSIASLFFAPTGQLLNIPELSSPVLVLKMGPMADHNLTDTPVSRSEIDDDEESVGEHDDLIDGGASDDVTDTGLGVLECILRLCMAEVREGRPVAALPDEILSVYLSGETNNDAPLHHTQSPRRSIKSPQSDATPLPGSYSTSSTSPDLHSVSPRHTPKGVRSMSDRFASLSFGHTGHTRRSS</sequence>
<protein>
    <recommendedName>
        <fullName evidence="4">Ran-binding-domain-containing protein</fullName>
    </recommendedName>
</protein>
<gene>
    <name evidence="2" type="ORF">SeMB42_g02587</name>
</gene>
<evidence type="ECO:0000256" key="1">
    <source>
        <dbReference type="SAM" id="MobiDB-lite"/>
    </source>
</evidence>
<organism evidence="2 3">
    <name type="scientific">Synchytrium endobioticum</name>
    <dbReference type="NCBI Taxonomy" id="286115"/>
    <lineage>
        <taxon>Eukaryota</taxon>
        <taxon>Fungi</taxon>
        <taxon>Fungi incertae sedis</taxon>
        <taxon>Chytridiomycota</taxon>
        <taxon>Chytridiomycota incertae sedis</taxon>
        <taxon>Chytridiomycetes</taxon>
        <taxon>Synchytriales</taxon>
        <taxon>Synchytriaceae</taxon>
        <taxon>Synchytrium</taxon>
    </lineage>
</organism>
<proteinExistence type="predicted"/>
<feature type="region of interest" description="Disordered" evidence="1">
    <location>
        <begin position="367"/>
        <end position="438"/>
    </location>
</feature>
<evidence type="ECO:0000313" key="2">
    <source>
        <dbReference type="EMBL" id="TPX49488.1"/>
    </source>
</evidence>
<dbReference type="Pfam" id="PF05508">
    <property type="entry name" value="Ran-binding"/>
    <property type="match status" value="1"/>
</dbReference>
<dbReference type="PANTHER" id="PTHR31010">
    <property type="entry name" value="RAN-SPECIFIC GTPASE-ACTIVATING PROTEIN 30-RELATED"/>
    <property type="match status" value="1"/>
</dbReference>
<dbReference type="InterPro" id="IPR008812">
    <property type="entry name" value="Ran_GTP-bd-rel"/>
</dbReference>
<dbReference type="AlphaFoldDB" id="A0A507DF47"/>
<keyword evidence="3" id="KW-1185">Reference proteome</keyword>
<dbReference type="PANTHER" id="PTHR31010:SF2">
    <property type="entry name" value="RAN-SPECIFIC GTPASE-ACTIVATING PROTEIN 30"/>
    <property type="match status" value="1"/>
</dbReference>
<feature type="compositionally biased region" description="Polar residues" evidence="1">
    <location>
        <begin position="382"/>
        <end position="403"/>
    </location>
</feature>
<dbReference type="VEuPathDB" id="FungiDB:SeMB42_g02587"/>
<accession>A0A507DF47</accession>
<reference evidence="2 3" key="1">
    <citation type="journal article" date="2019" name="Sci. Rep.">
        <title>Comparative genomics of chytrid fungi reveal insights into the obligate biotrophic and pathogenic lifestyle of Synchytrium endobioticum.</title>
        <authorList>
            <person name="van de Vossenberg B.T.L.H."/>
            <person name="Warris S."/>
            <person name="Nguyen H.D.T."/>
            <person name="van Gent-Pelzer M.P.E."/>
            <person name="Joly D.L."/>
            <person name="van de Geest H.C."/>
            <person name="Bonants P.J.M."/>
            <person name="Smith D.S."/>
            <person name="Levesque C.A."/>
            <person name="van der Lee T.A.J."/>
        </authorList>
    </citation>
    <scope>NUCLEOTIDE SEQUENCE [LARGE SCALE GENOMIC DNA]</scope>
    <source>
        <strain evidence="2 3">MB42</strain>
    </source>
</reference>
<dbReference type="EMBL" id="QEAN01000082">
    <property type="protein sequence ID" value="TPX49488.1"/>
    <property type="molecule type" value="Genomic_DNA"/>
</dbReference>
<dbReference type="Proteomes" id="UP000317494">
    <property type="component" value="Unassembled WGS sequence"/>
</dbReference>
<name>A0A507DF47_9FUNG</name>
<evidence type="ECO:0008006" key="4">
    <source>
        <dbReference type="Google" id="ProtNLM"/>
    </source>
</evidence>
<evidence type="ECO:0000313" key="3">
    <source>
        <dbReference type="Proteomes" id="UP000317494"/>
    </source>
</evidence>
<comment type="caution">
    <text evidence="2">The sequence shown here is derived from an EMBL/GenBank/DDBJ whole genome shotgun (WGS) entry which is preliminary data.</text>
</comment>
<feature type="region of interest" description="Disordered" evidence="1">
    <location>
        <begin position="292"/>
        <end position="321"/>
    </location>
</feature>